<evidence type="ECO:0000259" key="1">
    <source>
        <dbReference type="PROSITE" id="PS51819"/>
    </source>
</evidence>
<keyword evidence="2" id="KW-0223">Dioxygenase</keyword>
<proteinExistence type="predicted"/>
<organism evidence="2 3">
    <name type="scientific">Paenalkalicoccus suaedae</name>
    <dbReference type="NCBI Taxonomy" id="2592382"/>
    <lineage>
        <taxon>Bacteria</taxon>
        <taxon>Bacillati</taxon>
        <taxon>Bacillota</taxon>
        <taxon>Bacilli</taxon>
        <taxon>Bacillales</taxon>
        <taxon>Bacillaceae</taxon>
        <taxon>Paenalkalicoccus</taxon>
    </lineage>
</organism>
<name>A0A859FCR1_9BACI</name>
<dbReference type="RefSeq" id="WP_176008578.1">
    <property type="nucleotide sequence ID" value="NZ_CP041372.2"/>
</dbReference>
<dbReference type="Pfam" id="PF00903">
    <property type="entry name" value="Glyoxalase"/>
    <property type="match status" value="2"/>
</dbReference>
<gene>
    <name evidence="2" type="ORF">FLK61_27720</name>
</gene>
<dbReference type="CDD" id="cd08347">
    <property type="entry name" value="PcpA_C_like"/>
    <property type="match status" value="1"/>
</dbReference>
<feature type="domain" description="VOC" evidence="1">
    <location>
        <begin position="153"/>
        <end position="270"/>
    </location>
</feature>
<dbReference type="InterPro" id="IPR004360">
    <property type="entry name" value="Glyas_Fos-R_dOase_dom"/>
</dbReference>
<dbReference type="EMBL" id="CP041372">
    <property type="protein sequence ID" value="QKS70542.1"/>
    <property type="molecule type" value="Genomic_DNA"/>
</dbReference>
<dbReference type="GO" id="GO:0051213">
    <property type="term" value="F:dioxygenase activity"/>
    <property type="evidence" value="ECO:0007669"/>
    <property type="project" value="UniProtKB-KW"/>
</dbReference>
<dbReference type="SUPFAM" id="SSF54593">
    <property type="entry name" value="Glyoxalase/Bleomycin resistance protein/Dihydroxybiphenyl dioxygenase"/>
    <property type="match status" value="1"/>
</dbReference>
<reference evidence="3" key="1">
    <citation type="submission" date="2019-07" db="EMBL/GenBank/DDBJ databases">
        <title>Bacillus alkalisoli sp. nov. isolated from saline soil.</title>
        <authorList>
            <person name="Sun J.-Q."/>
            <person name="Xu L."/>
        </authorList>
    </citation>
    <scope>NUCLEOTIDE SEQUENCE [LARGE SCALE GENOMIC DNA]</scope>
    <source>
        <strain evidence="3">M4U3P1</strain>
    </source>
</reference>
<dbReference type="InterPro" id="IPR052537">
    <property type="entry name" value="Extradiol_RC_dioxygenase"/>
</dbReference>
<dbReference type="AlphaFoldDB" id="A0A859FCR1"/>
<protein>
    <submittedName>
        <fullName evidence="2">Ring-cleaving dioxygenase</fullName>
    </submittedName>
</protein>
<sequence>MTAPTIAGIHHITAIVGNPQRNMDFYADVLGLKFVKKTVNFDDPATYHFYFGNEQGSPGTIITFFPWDGARKGKIGTGQVGTTTFVVPDGALSFWEERLRDKGVKAELATRFNEEYLQFLDPDGLQLEIVARGKGPNSEWEFDTITTNEAIKGFGGTVLYSSDPEATSKLLVEHFRMTHVATAGDFIRFEAPGDLGNIIDIDTSKTEPGSMGVGTVHHIAFRANDDEHQQDIMSYLHSKDIRTTEVKDRQYFNAIYFREPGSILYEVATDPPGFLWDEDQEELGKDLKLPPWLEEQREKIESIIAPITIPEKK</sequence>
<dbReference type="Gene3D" id="3.10.180.10">
    <property type="entry name" value="2,3-Dihydroxybiphenyl 1,2-Dioxygenase, domain 1"/>
    <property type="match status" value="2"/>
</dbReference>
<dbReference type="KEGG" id="psua:FLK61_27720"/>
<dbReference type="Proteomes" id="UP000318138">
    <property type="component" value="Chromosome"/>
</dbReference>
<accession>A0A859FCR1</accession>
<dbReference type="CDD" id="cd08346">
    <property type="entry name" value="PcpA_N_like"/>
    <property type="match status" value="1"/>
</dbReference>
<dbReference type="PANTHER" id="PTHR36110:SF2">
    <property type="entry name" value="RING-CLEAVING DIOXYGENASE MHQE-RELATED"/>
    <property type="match status" value="1"/>
</dbReference>
<keyword evidence="3" id="KW-1185">Reference proteome</keyword>
<feature type="domain" description="VOC" evidence="1">
    <location>
        <begin position="8"/>
        <end position="132"/>
    </location>
</feature>
<dbReference type="PROSITE" id="PS51819">
    <property type="entry name" value="VOC"/>
    <property type="match status" value="2"/>
</dbReference>
<dbReference type="PANTHER" id="PTHR36110">
    <property type="entry name" value="RING-CLEAVING DIOXYGENASE MHQE-RELATED"/>
    <property type="match status" value="1"/>
</dbReference>
<dbReference type="InterPro" id="IPR037523">
    <property type="entry name" value="VOC_core"/>
</dbReference>
<keyword evidence="2" id="KW-0560">Oxidoreductase</keyword>
<evidence type="ECO:0000313" key="2">
    <source>
        <dbReference type="EMBL" id="QKS70542.1"/>
    </source>
</evidence>
<dbReference type="InterPro" id="IPR029068">
    <property type="entry name" value="Glyas_Bleomycin-R_OHBP_Dase"/>
</dbReference>
<evidence type="ECO:0000313" key="3">
    <source>
        <dbReference type="Proteomes" id="UP000318138"/>
    </source>
</evidence>